<comment type="cofactor">
    <cofactor evidence="3">
        <name>Fe(2+)</name>
        <dbReference type="ChEBI" id="CHEBI:29033"/>
    </cofactor>
    <text evidence="3">Binds 1 Fe(2+) ion per subunit.</text>
</comment>
<reference evidence="6 7" key="1">
    <citation type="journal article" date="2021" name="Sci. Rep.">
        <title>The genome of the diatom Chaetoceros tenuissimus carries an ancient integrated fragment of an extant virus.</title>
        <authorList>
            <person name="Hongo Y."/>
            <person name="Kimura K."/>
            <person name="Takaki Y."/>
            <person name="Yoshida Y."/>
            <person name="Baba S."/>
            <person name="Kobayashi G."/>
            <person name="Nagasaki K."/>
            <person name="Hano T."/>
            <person name="Tomaru Y."/>
        </authorList>
    </citation>
    <scope>NUCLEOTIDE SEQUENCE [LARGE SCALE GENOMIC DNA]</scope>
    <source>
        <strain evidence="6 7">NIES-3715</strain>
    </source>
</reference>
<keyword evidence="4" id="KW-0732">Signal</keyword>
<evidence type="ECO:0000256" key="4">
    <source>
        <dbReference type="SAM" id="SignalP"/>
    </source>
</evidence>
<accession>A0AAD3CIN4</accession>
<comment type="caution">
    <text evidence="6">The sequence shown here is derived from an EMBL/GenBank/DDBJ whole genome shotgun (WGS) entry which is preliminary data.</text>
</comment>
<dbReference type="GO" id="GO:0005730">
    <property type="term" value="C:nucleolus"/>
    <property type="evidence" value="ECO:0007669"/>
    <property type="project" value="TreeGrafter"/>
</dbReference>
<dbReference type="PANTHER" id="PTHR13096">
    <property type="entry name" value="MINA53 MYC INDUCED NUCLEAR ANTIGEN"/>
    <property type="match status" value="1"/>
</dbReference>
<dbReference type="Pfam" id="PF08007">
    <property type="entry name" value="JmjC_2"/>
    <property type="match status" value="1"/>
</dbReference>
<dbReference type="GO" id="GO:0032453">
    <property type="term" value="F:histone H3K4 demethylase activity"/>
    <property type="evidence" value="ECO:0007669"/>
    <property type="project" value="TreeGrafter"/>
</dbReference>
<dbReference type="AlphaFoldDB" id="A0AAD3CIN4"/>
<keyword evidence="3" id="KW-0804">Transcription</keyword>
<feature type="chain" id="PRO_5042091572" description="Bifunctional lysine-specific demethylase and histidyl-hydroxylase" evidence="4">
    <location>
        <begin position="21"/>
        <end position="503"/>
    </location>
</feature>
<dbReference type="Proteomes" id="UP001054902">
    <property type="component" value="Unassembled WGS sequence"/>
</dbReference>
<keyword evidence="3" id="KW-0560">Oxidoreductase</keyword>
<protein>
    <recommendedName>
        <fullName evidence="3">Bifunctional lysine-specific demethylase and histidyl-hydroxylase</fullName>
        <ecNumber evidence="3">1.14.11.-</ecNumber>
    </recommendedName>
</protein>
<keyword evidence="7" id="KW-1185">Reference proteome</keyword>
<comment type="similarity">
    <text evidence="3">Belongs to the ROX family.</text>
</comment>
<evidence type="ECO:0000259" key="5">
    <source>
        <dbReference type="PROSITE" id="PS51184"/>
    </source>
</evidence>
<evidence type="ECO:0000256" key="1">
    <source>
        <dbReference type="ARBA" id="ARBA00022723"/>
    </source>
</evidence>
<sequence>MKFPCALTIFLSCWVSIVSGASRQHNIVQDYLSSRQAIVDELMGADVAIDKSDLKVAGAIGDFNEENQQAGEAAWIFLKLLASSPLFVSQFWQSQPLLLRAKEIEEILSQNMKENIINWVDGSFTVENDLKLLDGSYISGSRTDDVLRQGIKTDSWAFRPIKDNPARPTTWKEVDDALKGGTIYFNSAGGFWPGLGALCRLTSYAFGLPTNINIYITPPKSTVSVPPHTDRQDVIVFQTEGSKRWKVYGPPKRQKGKDPLNRGKSGDVITKNELGDPILDVILRRGDIMYVPAGFPHTTDTVTVVEKETVPSLQDSSDRKEFDETSVHLTMGLDTHVWALTFAHIRWTLLQRCGKDWKVDIKKDEDYWDSMRTIPVGFLSLLDGDDENAMDIAVEEVKRILIRLEPKRWKKEALPSNEEIKDVLHYMIDDHLATLLEIQENMYTNIKPREEETLIKSYECTQKQDQVMQKYGAFSNNEAMKAAFEQRRLEREKKASSAANQEL</sequence>
<proteinExistence type="inferred from homology"/>
<dbReference type="EC" id="1.14.11.-" evidence="3"/>
<dbReference type="PROSITE" id="PS51184">
    <property type="entry name" value="JMJC"/>
    <property type="match status" value="1"/>
</dbReference>
<keyword evidence="3" id="KW-0539">Nucleus</keyword>
<dbReference type="EMBL" id="BLLK01000022">
    <property type="protein sequence ID" value="GFH45820.1"/>
    <property type="molecule type" value="Genomic_DNA"/>
</dbReference>
<keyword evidence="2 3" id="KW-0408">Iron</keyword>
<evidence type="ECO:0000256" key="2">
    <source>
        <dbReference type="ARBA" id="ARBA00023004"/>
    </source>
</evidence>
<evidence type="ECO:0000313" key="7">
    <source>
        <dbReference type="Proteomes" id="UP001054902"/>
    </source>
</evidence>
<name>A0AAD3CIN4_9STRA</name>
<dbReference type="GO" id="GO:0051864">
    <property type="term" value="F:histone H3K36 demethylase activity"/>
    <property type="evidence" value="ECO:0007669"/>
    <property type="project" value="TreeGrafter"/>
</dbReference>
<keyword evidence="3" id="KW-0805">Transcription regulation</keyword>
<dbReference type="SUPFAM" id="SSF51197">
    <property type="entry name" value="Clavaminate synthase-like"/>
    <property type="match status" value="1"/>
</dbReference>
<dbReference type="Gene3D" id="2.60.120.650">
    <property type="entry name" value="Cupin"/>
    <property type="match status" value="1"/>
</dbReference>
<keyword evidence="3" id="KW-0223">Dioxygenase</keyword>
<dbReference type="InterPro" id="IPR003347">
    <property type="entry name" value="JmjC_dom"/>
</dbReference>
<dbReference type="PANTHER" id="PTHR13096:SF8">
    <property type="entry name" value="RIBOSOMAL OXYGENASE 1"/>
    <property type="match status" value="1"/>
</dbReference>
<dbReference type="InterPro" id="IPR039994">
    <property type="entry name" value="NO66-like"/>
</dbReference>
<evidence type="ECO:0000256" key="3">
    <source>
        <dbReference type="RuleBase" id="RU366061"/>
    </source>
</evidence>
<comment type="function">
    <text evidence="3">Oxygenase that can act as both a histone lysine demethylase and a ribosomal histidine hydroxylase.</text>
</comment>
<comment type="subcellular location">
    <subcellularLocation>
        <location evidence="3">Nucleus</location>
    </subcellularLocation>
</comment>
<gene>
    <name evidence="6" type="ORF">CTEN210_02294</name>
</gene>
<feature type="signal peptide" evidence="4">
    <location>
        <begin position="1"/>
        <end position="20"/>
    </location>
</feature>
<evidence type="ECO:0000313" key="6">
    <source>
        <dbReference type="EMBL" id="GFH45820.1"/>
    </source>
</evidence>
<dbReference type="GO" id="GO:0005506">
    <property type="term" value="F:iron ion binding"/>
    <property type="evidence" value="ECO:0007669"/>
    <property type="project" value="UniProtKB-UniRule"/>
</dbReference>
<feature type="domain" description="JmjC" evidence="5">
    <location>
        <begin position="190"/>
        <end position="327"/>
    </location>
</feature>
<organism evidence="6 7">
    <name type="scientific">Chaetoceros tenuissimus</name>
    <dbReference type="NCBI Taxonomy" id="426638"/>
    <lineage>
        <taxon>Eukaryota</taxon>
        <taxon>Sar</taxon>
        <taxon>Stramenopiles</taxon>
        <taxon>Ochrophyta</taxon>
        <taxon>Bacillariophyta</taxon>
        <taxon>Coscinodiscophyceae</taxon>
        <taxon>Chaetocerotophycidae</taxon>
        <taxon>Chaetocerotales</taxon>
        <taxon>Chaetocerotaceae</taxon>
        <taxon>Chaetoceros</taxon>
    </lineage>
</organism>
<keyword evidence="1 3" id="KW-0479">Metal-binding</keyword>